<comment type="caution">
    <text evidence="1">The sequence shown here is derived from an EMBL/GenBank/DDBJ whole genome shotgun (WGS) entry which is preliminary data.</text>
</comment>
<dbReference type="EMBL" id="MVHS01000031">
    <property type="protein sequence ID" value="ORA69556.1"/>
    <property type="molecule type" value="Genomic_DNA"/>
</dbReference>
<name>A0A1X0DAW1_9MYCO</name>
<dbReference type="AlphaFoldDB" id="A0A1X0DAW1"/>
<evidence type="ECO:0000313" key="2">
    <source>
        <dbReference type="Proteomes" id="UP000192801"/>
    </source>
</evidence>
<organism evidence="1 2">
    <name type="scientific">Mycolicibacterium insubricum</name>
    <dbReference type="NCBI Taxonomy" id="444597"/>
    <lineage>
        <taxon>Bacteria</taxon>
        <taxon>Bacillati</taxon>
        <taxon>Actinomycetota</taxon>
        <taxon>Actinomycetes</taxon>
        <taxon>Mycobacteriales</taxon>
        <taxon>Mycobacteriaceae</taxon>
        <taxon>Mycolicibacterium</taxon>
    </lineage>
</organism>
<proteinExistence type="predicted"/>
<accession>A0A1X0DAW1</accession>
<dbReference type="STRING" id="444597.BST26_13280"/>
<gene>
    <name evidence="1" type="ORF">BST26_13280</name>
</gene>
<evidence type="ECO:0000313" key="1">
    <source>
        <dbReference type="EMBL" id="ORA69556.1"/>
    </source>
</evidence>
<reference evidence="1 2" key="1">
    <citation type="submission" date="2016-12" db="EMBL/GenBank/DDBJ databases">
        <title>The new phylogeny of genus Mycobacterium.</title>
        <authorList>
            <person name="Tortoli E."/>
            <person name="Trovato A."/>
            <person name="Cirillo D.M."/>
        </authorList>
    </citation>
    <scope>NUCLEOTIDE SEQUENCE [LARGE SCALE GENOMIC DNA]</scope>
    <source>
        <strain evidence="1 2">DSM 45130</strain>
    </source>
</reference>
<protein>
    <submittedName>
        <fullName evidence="1">Uncharacterized protein</fullName>
    </submittedName>
</protein>
<sequence length="94" mass="10791">MCAFSPAEARLEIVIFGLIRISPCRRVAMNHWTQLTLTCRDPAFPVDDHMLPKLLDSAHDTAKLSGSALEHVTVFCRRGWPEDRVEYRLLRGKR</sequence>
<dbReference type="Proteomes" id="UP000192801">
    <property type="component" value="Unassembled WGS sequence"/>
</dbReference>
<keyword evidence="2" id="KW-1185">Reference proteome</keyword>